<organism evidence="1 2">
    <name type="scientific">Spirosoma fluviale</name>
    <dbReference type="NCBI Taxonomy" id="1597977"/>
    <lineage>
        <taxon>Bacteria</taxon>
        <taxon>Pseudomonadati</taxon>
        <taxon>Bacteroidota</taxon>
        <taxon>Cytophagia</taxon>
        <taxon>Cytophagales</taxon>
        <taxon>Cytophagaceae</taxon>
        <taxon>Spirosoma</taxon>
    </lineage>
</organism>
<dbReference type="AlphaFoldDB" id="A0A286G9U1"/>
<keyword evidence="2" id="KW-1185">Reference proteome</keyword>
<dbReference type="EMBL" id="OCNH01000003">
    <property type="protein sequence ID" value="SOD91754.1"/>
    <property type="molecule type" value="Genomic_DNA"/>
</dbReference>
<reference evidence="2" key="1">
    <citation type="submission" date="2017-09" db="EMBL/GenBank/DDBJ databases">
        <authorList>
            <person name="Varghese N."/>
            <person name="Submissions S."/>
        </authorList>
    </citation>
    <scope>NUCLEOTIDE SEQUENCE [LARGE SCALE GENOMIC DNA]</scope>
    <source>
        <strain evidence="2">DSM 29961</strain>
    </source>
</reference>
<sequence>MEPIYNNTEKTNAMSFRASLQKSVLTFITQHADVFEALTRNQTPFGGSFLANNR</sequence>
<accession>A0A286G9U1</accession>
<protein>
    <submittedName>
        <fullName evidence="1">Uncharacterized protein</fullName>
    </submittedName>
</protein>
<gene>
    <name evidence="1" type="ORF">SAMN06269250_3623</name>
</gene>
<evidence type="ECO:0000313" key="1">
    <source>
        <dbReference type="EMBL" id="SOD91754.1"/>
    </source>
</evidence>
<name>A0A286G9U1_9BACT</name>
<proteinExistence type="predicted"/>
<evidence type="ECO:0000313" key="2">
    <source>
        <dbReference type="Proteomes" id="UP000219452"/>
    </source>
</evidence>
<dbReference type="Proteomes" id="UP000219452">
    <property type="component" value="Unassembled WGS sequence"/>
</dbReference>